<dbReference type="AlphaFoldDB" id="A0A4P9VWC8"/>
<dbReference type="EMBL" id="ML000597">
    <property type="protein sequence ID" value="RKO84009.1"/>
    <property type="molecule type" value="Genomic_DNA"/>
</dbReference>
<dbReference type="Proteomes" id="UP000269721">
    <property type="component" value="Unassembled WGS sequence"/>
</dbReference>
<name>A0A4P9VWC8_9FUNG</name>
<organism evidence="1 2">
    <name type="scientific">Blyttiomyces helicus</name>
    <dbReference type="NCBI Taxonomy" id="388810"/>
    <lineage>
        <taxon>Eukaryota</taxon>
        <taxon>Fungi</taxon>
        <taxon>Fungi incertae sedis</taxon>
        <taxon>Chytridiomycota</taxon>
        <taxon>Chytridiomycota incertae sedis</taxon>
        <taxon>Chytridiomycetes</taxon>
        <taxon>Chytridiomycetes incertae sedis</taxon>
        <taxon>Blyttiomyces</taxon>
    </lineage>
</organism>
<gene>
    <name evidence="1" type="ORF">BDK51DRAFT_46700</name>
</gene>
<sequence length="363" mass="38622">MNILRAAKHLYKAKTTSGLLDPIIIAPTPKTATEHTLVGAVPPRSARNAAGLQAGLQDPFWRAPVFNLLAFVKDWVVIVVPKTCFPLCSTRTTTSRISLKYQLTSESMWCIASKFICAVLAADSLDRASATAIAKGATVASGYIATLTKNFTDLVKDYEAKISAFAKDTDVEKAMTTDLYDLGSQVTAGWVKSTIKDTLETTFNVAGVCFGGLDDVSQASSCGGSELRSLKKSLLLKRNYAVTFYPAQKLVAPSPLNISTYGAYQILTSAKPAAAGEYTWGLMDDLTSSGMLYLPTVTMNFYTNKKTPKVPTYACDLIAMDLRYTLGALMASACPTKTSFSAIISGSSGQILANSIAGGPSAS</sequence>
<reference evidence="2" key="1">
    <citation type="journal article" date="2018" name="Nat. Microbiol.">
        <title>Leveraging single-cell genomics to expand the fungal tree of life.</title>
        <authorList>
            <person name="Ahrendt S.R."/>
            <person name="Quandt C.A."/>
            <person name="Ciobanu D."/>
            <person name="Clum A."/>
            <person name="Salamov A."/>
            <person name="Andreopoulos B."/>
            <person name="Cheng J.F."/>
            <person name="Woyke T."/>
            <person name="Pelin A."/>
            <person name="Henrissat B."/>
            <person name="Reynolds N.K."/>
            <person name="Benny G.L."/>
            <person name="Smith M.E."/>
            <person name="James T.Y."/>
            <person name="Grigoriev I.V."/>
        </authorList>
    </citation>
    <scope>NUCLEOTIDE SEQUENCE [LARGE SCALE GENOMIC DNA]</scope>
</reference>
<keyword evidence="2" id="KW-1185">Reference proteome</keyword>
<proteinExistence type="predicted"/>
<evidence type="ECO:0000313" key="1">
    <source>
        <dbReference type="EMBL" id="RKO84009.1"/>
    </source>
</evidence>
<evidence type="ECO:0000313" key="2">
    <source>
        <dbReference type="Proteomes" id="UP000269721"/>
    </source>
</evidence>
<protein>
    <submittedName>
        <fullName evidence="1">Uncharacterized protein</fullName>
    </submittedName>
</protein>
<accession>A0A4P9VWC8</accession>